<protein>
    <submittedName>
        <fullName evidence="2">Uncharacterized protein</fullName>
    </submittedName>
</protein>
<reference evidence="2" key="1">
    <citation type="submission" date="2015-12" db="EMBL/GenBank/DDBJ databases">
        <title>Update maize B73 reference genome by single molecule sequencing technologies.</title>
        <authorList>
            <consortium name="Maize Genome Sequencing Project"/>
            <person name="Ware D."/>
        </authorList>
    </citation>
    <scope>NUCLEOTIDE SEQUENCE [LARGE SCALE GENOMIC DNA]</scope>
    <source>
        <tissue evidence="2">Seedling</tissue>
    </source>
</reference>
<proteinExistence type="predicted"/>
<evidence type="ECO:0000313" key="2">
    <source>
        <dbReference type="EMBL" id="ONM54454.1"/>
    </source>
</evidence>
<gene>
    <name evidence="2" type="ORF">ZEAMMB73_Zm00001d020191</name>
</gene>
<dbReference type="AlphaFoldDB" id="A0A1D6I2Q9"/>
<feature type="compositionally biased region" description="Basic and acidic residues" evidence="1">
    <location>
        <begin position="103"/>
        <end position="116"/>
    </location>
</feature>
<dbReference type="SMR" id="A0A1D6I2Q9"/>
<accession>A0A1D6I2Q9</accession>
<organism evidence="2">
    <name type="scientific">Zea mays</name>
    <name type="common">Maize</name>
    <dbReference type="NCBI Taxonomy" id="4577"/>
    <lineage>
        <taxon>Eukaryota</taxon>
        <taxon>Viridiplantae</taxon>
        <taxon>Streptophyta</taxon>
        <taxon>Embryophyta</taxon>
        <taxon>Tracheophyta</taxon>
        <taxon>Spermatophyta</taxon>
        <taxon>Magnoliopsida</taxon>
        <taxon>Liliopsida</taxon>
        <taxon>Poales</taxon>
        <taxon>Poaceae</taxon>
        <taxon>PACMAD clade</taxon>
        <taxon>Panicoideae</taxon>
        <taxon>Andropogonodae</taxon>
        <taxon>Andropogoneae</taxon>
        <taxon>Tripsacinae</taxon>
        <taxon>Zea</taxon>
    </lineage>
</organism>
<dbReference type="InParanoid" id="A0A1D6I2Q9"/>
<feature type="region of interest" description="Disordered" evidence="1">
    <location>
        <begin position="73"/>
        <end position="116"/>
    </location>
</feature>
<sequence>MIEYISPRPRVELDQAATTLQKAYKFLKLLTRATATATTCTSTTTSGARAPAASPSSTGWMLAKAETCIARNAHEASSTHSSSCTSDQTRGQRHGGRPGAVQAERRSGEHERGVQVDLRAEHQQVADGAVAPMELDGVIRLDWV</sequence>
<name>A0A1D6I2Q9_MAIZE</name>
<dbReference type="EMBL" id="CM007650">
    <property type="protein sequence ID" value="ONM54454.1"/>
    <property type="molecule type" value="Genomic_DNA"/>
</dbReference>
<evidence type="ECO:0000256" key="1">
    <source>
        <dbReference type="SAM" id="MobiDB-lite"/>
    </source>
</evidence>